<dbReference type="PANTHER" id="PTHR47959">
    <property type="entry name" value="ATP-DEPENDENT RNA HELICASE RHLE-RELATED"/>
    <property type="match status" value="1"/>
</dbReference>
<dbReference type="PANTHER" id="PTHR47959:SF1">
    <property type="entry name" value="ATP-DEPENDENT RNA HELICASE DBPA"/>
    <property type="match status" value="1"/>
</dbReference>
<evidence type="ECO:0000256" key="11">
    <source>
        <dbReference type="SAM" id="MobiDB-lite"/>
    </source>
</evidence>
<dbReference type="InterPro" id="IPR014001">
    <property type="entry name" value="Helicase_ATP-bd"/>
</dbReference>
<dbReference type="HOGENOM" id="CLU_003041_21_0_1"/>
<evidence type="ECO:0000256" key="8">
    <source>
        <dbReference type="ARBA" id="ARBA00022884"/>
    </source>
</evidence>
<keyword evidence="6" id="KW-0347">Helicase</keyword>
<dbReference type="GO" id="GO:0006364">
    <property type="term" value="P:rRNA processing"/>
    <property type="evidence" value="ECO:0007669"/>
    <property type="project" value="UniProtKB-ARBA"/>
</dbReference>
<evidence type="ECO:0000256" key="3">
    <source>
        <dbReference type="ARBA" id="ARBA00022517"/>
    </source>
</evidence>
<dbReference type="SMART" id="SM00490">
    <property type="entry name" value="HELICc"/>
    <property type="match status" value="1"/>
</dbReference>
<evidence type="ECO:0000313" key="15">
    <source>
        <dbReference type="Proteomes" id="UP000002037"/>
    </source>
</evidence>
<protein>
    <recommendedName>
        <fullName evidence="2">RNA helicase</fullName>
        <ecNumber evidence="2">3.6.4.13</ecNumber>
    </recommendedName>
</protein>
<keyword evidence="4" id="KW-0547">Nucleotide-binding</keyword>
<keyword evidence="5" id="KW-0378">Hydrolase</keyword>
<evidence type="ECO:0000259" key="13">
    <source>
        <dbReference type="PROSITE" id="PS51194"/>
    </source>
</evidence>
<dbReference type="GO" id="GO:0016787">
    <property type="term" value="F:hydrolase activity"/>
    <property type="evidence" value="ECO:0007669"/>
    <property type="project" value="UniProtKB-KW"/>
</dbReference>
<dbReference type="SUPFAM" id="SSF52540">
    <property type="entry name" value="P-loop containing nucleoside triphosphate hydrolases"/>
    <property type="match status" value="2"/>
</dbReference>
<evidence type="ECO:0000256" key="1">
    <source>
        <dbReference type="ARBA" id="ARBA00004604"/>
    </source>
</evidence>
<dbReference type="SMART" id="SM00487">
    <property type="entry name" value="DEXDc"/>
    <property type="match status" value="1"/>
</dbReference>
<dbReference type="KEGG" id="ctp:CTRG_03233"/>
<feature type="compositionally biased region" description="Basic and acidic residues" evidence="11">
    <location>
        <begin position="594"/>
        <end position="603"/>
    </location>
</feature>
<gene>
    <name evidence="14" type="ORF">CTRG_03233</name>
</gene>
<dbReference type="Gene3D" id="3.40.50.300">
    <property type="entry name" value="P-loop containing nucleotide triphosphate hydrolases"/>
    <property type="match status" value="2"/>
</dbReference>
<dbReference type="InterPro" id="IPR050079">
    <property type="entry name" value="DEAD_box_RNA_helicase"/>
</dbReference>
<comment type="catalytic activity">
    <reaction evidence="10">
        <text>ATP + H2O = ADP + phosphate + H(+)</text>
        <dbReference type="Rhea" id="RHEA:13065"/>
        <dbReference type="ChEBI" id="CHEBI:15377"/>
        <dbReference type="ChEBI" id="CHEBI:15378"/>
        <dbReference type="ChEBI" id="CHEBI:30616"/>
        <dbReference type="ChEBI" id="CHEBI:43474"/>
        <dbReference type="ChEBI" id="CHEBI:456216"/>
        <dbReference type="EC" id="3.6.4.13"/>
    </reaction>
</comment>
<evidence type="ECO:0000256" key="6">
    <source>
        <dbReference type="ARBA" id="ARBA00022806"/>
    </source>
</evidence>
<dbReference type="Pfam" id="PF00270">
    <property type="entry name" value="DEAD"/>
    <property type="match status" value="1"/>
</dbReference>
<accession>C5MAZ1</accession>
<evidence type="ECO:0000256" key="4">
    <source>
        <dbReference type="ARBA" id="ARBA00022741"/>
    </source>
</evidence>
<dbReference type="GO" id="GO:0003724">
    <property type="term" value="F:RNA helicase activity"/>
    <property type="evidence" value="ECO:0007669"/>
    <property type="project" value="UniProtKB-EC"/>
</dbReference>
<feature type="region of interest" description="Disordered" evidence="11">
    <location>
        <begin position="64"/>
        <end position="88"/>
    </location>
</feature>
<dbReference type="AlphaFoldDB" id="C5MAZ1"/>
<organism evidence="14 15">
    <name type="scientific">Candida tropicalis (strain ATCC MYA-3404 / T1)</name>
    <name type="common">Yeast</name>
    <dbReference type="NCBI Taxonomy" id="294747"/>
    <lineage>
        <taxon>Eukaryota</taxon>
        <taxon>Fungi</taxon>
        <taxon>Dikarya</taxon>
        <taxon>Ascomycota</taxon>
        <taxon>Saccharomycotina</taxon>
        <taxon>Pichiomycetes</taxon>
        <taxon>Debaryomycetaceae</taxon>
        <taxon>Candida/Lodderomyces clade</taxon>
        <taxon>Candida</taxon>
    </lineage>
</organism>
<keyword evidence="8" id="KW-0694">RNA-binding</keyword>
<dbReference type="Pfam" id="PF00271">
    <property type="entry name" value="Helicase_C"/>
    <property type="match status" value="1"/>
</dbReference>
<dbReference type="CDD" id="cd18787">
    <property type="entry name" value="SF2_C_DEAD"/>
    <property type="match status" value="1"/>
</dbReference>
<dbReference type="eggNOG" id="KOG0342">
    <property type="taxonomic scope" value="Eukaryota"/>
</dbReference>
<sequence length="643" mass="73124">MFNKFSRSAVSRSVSSLRKTICASHPQRYVRCFHYAIVNQNETTPFNATAPTIKTKVPITNVEDVKESSTIESTSNSKSSTGSESESSKSAEFVPVEFSEFRGKGIIDDVILDALEDAGFHKLTPIQQKSLLPILNTEKGLVCRAKTGTGKTLAFIIPTLVRAMRSKEKGVSSLVIAPTRDLALQIKNEYLKIIRQMPERHRPRLGMVIGKQTNVFNVRYPEKIVIATPGRLEADLRANRRFSSCFSNLDFRVYDEADKLLDTGFERNLDNINDMLKDCRTTPQPLKSLLLSATLNEQIEDFAKVHIHRKYEFLNTVESGDADVHENVHQIVVRCEDSIDKIETFVSYMANLMKTEDSFRVLVFLPTKTSVDWIAQYFDDVMGSDVVDGSFQYSAAVIHGDKTSSQRQRALNRFKKHDRTILFATDVVARGIDVKGVTHVCQLAPSYDTADYVHKAGRTGRNGANGTALLFATSIDKPFLRQLEKDIKGGFNKQVISKDVEFERLKFVGKIESDYDAVCELFIASMAYFGSLASKYRMDVEKLVKNSVMLYRGLIKDDEAKINEQYVKVFRRKLSKQTLRKYFEGVRSSNHGPRGHDRDDYDRYLSYGRRGNSRNYDRGYGSGRNDRRSKRSFDHKERSRDSY</sequence>
<dbReference type="RefSeq" id="XP_002548936.1">
    <property type="nucleotide sequence ID" value="XM_002548890.1"/>
</dbReference>
<feature type="domain" description="Helicase ATP-binding" evidence="12">
    <location>
        <begin position="132"/>
        <end position="313"/>
    </location>
</feature>
<dbReference type="PROSITE" id="PS51194">
    <property type="entry name" value="HELICASE_CTER"/>
    <property type="match status" value="1"/>
</dbReference>
<dbReference type="GO" id="GO:0005730">
    <property type="term" value="C:nucleolus"/>
    <property type="evidence" value="ECO:0007669"/>
    <property type="project" value="UniProtKB-SubCell"/>
</dbReference>
<feature type="domain" description="Helicase C-terminal" evidence="13">
    <location>
        <begin position="327"/>
        <end position="503"/>
    </location>
</feature>
<evidence type="ECO:0000256" key="7">
    <source>
        <dbReference type="ARBA" id="ARBA00022840"/>
    </source>
</evidence>
<evidence type="ECO:0000256" key="9">
    <source>
        <dbReference type="ARBA" id="ARBA00023242"/>
    </source>
</evidence>
<dbReference type="GeneID" id="8295955"/>
<keyword evidence="9" id="KW-0539">Nucleus</keyword>
<comment type="subcellular location">
    <subcellularLocation>
        <location evidence="1">Nucleus</location>
        <location evidence="1">Nucleolus</location>
    </subcellularLocation>
</comment>
<dbReference type="STRING" id="294747.C5MAZ1"/>
<keyword evidence="15" id="KW-1185">Reference proteome</keyword>
<feature type="compositionally biased region" description="Basic and acidic residues" evidence="11">
    <location>
        <begin position="631"/>
        <end position="643"/>
    </location>
</feature>
<reference evidence="14 15" key="1">
    <citation type="journal article" date="2009" name="Nature">
        <title>Evolution of pathogenicity and sexual reproduction in eight Candida genomes.</title>
        <authorList>
            <person name="Butler G."/>
            <person name="Rasmussen M.D."/>
            <person name="Lin M.F."/>
            <person name="Santos M.A."/>
            <person name="Sakthikumar S."/>
            <person name="Munro C.A."/>
            <person name="Rheinbay E."/>
            <person name="Grabherr M."/>
            <person name="Forche A."/>
            <person name="Reedy J.L."/>
            <person name="Agrafioti I."/>
            <person name="Arnaud M.B."/>
            <person name="Bates S."/>
            <person name="Brown A.J."/>
            <person name="Brunke S."/>
            <person name="Costanzo M.C."/>
            <person name="Fitzpatrick D.A."/>
            <person name="de Groot P.W."/>
            <person name="Harris D."/>
            <person name="Hoyer L.L."/>
            <person name="Hube B."/>
            <person name="Klis F.M."/>
            <person name="Kodira C."/>
            <person name="Lennard N."/>
            <person name="Logue M.E."/>
            <person name="Martin R."/>
            <person name="Neiman A.M."/>
            <person name="Nikolaou E."/>
            <person name="Quail M.A."/>
            <person name="Quinn J."/>
            <person name="Santos M.C."/>
            <person name="Schmitzberger F.F."/>
            <person name="Sherlock G."/>
            <person name="Shah P."/>
            <person name="Silverstein K.A."/>
            <person name="Skrzypek M.S."/>
            <person name="Soll D."/>
            <person name="Staggs R."/>
            <person name="Stansfield I."/>
            <person name="Stumpf M.P."/>
            <person name="Sudbery P.E."/>
            <person name="Srikantha T."/>
            <person name="Zeng Q."/>
            <person name="Berman J."/>
            <person name="Berriman M."/>
            <person name="Heitman J."/>
            <person name="Gow N.A."/>
            <person name="Lorenz M.C."/>
            <person name="Birren B.W."/>
            <person name="Kellis M."/>
            <person name="Cuomo C.A."/>
        </authorList>
    </citation>
    <scope>NUCLEOTIDE SEQUENCE [LARGE SCALE GENOMIC DNA]</scope>
    <source>
        <strain evidence="15">ATCC MYA-3404 / T1</strain>
    </source>
</reference>
<name>C5MAZ1_CANTT</name>
<evidence type="ECO:0000313" key="14">
    <source>
        <dbReference type="EMBL" id="EER32808.1"/>
    </source>
</evidence>
<dbReference type="GO" id="GO:0005829">
    <property type="term" value="C:cytosol"/>
    <property type="evidence" value="ECO:0007669"/>
    <property type="project" value="TreeGrafter"/>
</dbReference>
<dbReference type="VEuPathDB" id="FungiDB:CTRG_03233"/>
<evidence type="ECO:0000256" key="2">
    <source>
        <dbReference type="ARBA" id="ARBA00012552"/>
    </source>
</evidence>
<dbReference type="EMBL" id="GG692398">
    <property type="protein sequence ID" value="EER32808.1"/>
    <property type="molecule type" value="Genomic_DNA"/>
</dbReference>
<keyword evidence="3" id="KW-0690">Ribosome biogenesis</keyword>
<dbReference type="OrthoDB" id="193716at2759"/>
<feature type="region of interest" description="Disordered" evidence="11">
    <location>
        <begin position="585"/>
        <end position="643"/>
    </location>
</feature>
<dbReference type="EC" id="3.6.4.13" evidence="2"/>
<dbReference type="InterPro" id="IPR011545">
    <property type="entry name" value="DEAD/DEAH_box_helicase_dom"/>
</dbReference>
<dbReference type="GO" id="GO:0003723">
    <property type="term" value="F:RNA binding"/>
    <property type="evidence" value="ECO:0007669"/>
    <property type="project" value="UniProtKB-KW"/>
</dbReference>
<dbReference type="GO" id="GO:0005524">
    <property type="term" value="F:ATP binding"/>
    <property type="evidence" value="ECO:0007669"/>
    <property type="project" value="UniProtKB-KW"/>
</dbReference>
<feature type="compositionally biased region" description="Low complexity" evidence="11">
    <location>
        <begin position="70"/>
        <end position="88"/>
    </location>
</feature>
<proteinExistence type="predicted"/>
<dbReference type="Proteomes" id="UP000002037">
    <property type="component" value="Unassembled WGS sequence"/>
</dbReference>
<evidence type="ECO:0000256" key="5">
    <source>
        <dbReference type="ARBA" id="ARBA00022801"/>
    </source>
</evidence>
<dbReference type="InterPro" id="IPR027417">
    <property type="entry name" value="P-loop_NTPase"/>
</dbReference>
<evidence type="ECO:0000256" key="10">
    <source>
        <dbReference type="ARBA" id="ARBA00047984"/>
    </source>
</evidence>
<evidence type="ECO:0000259" key="12">
    <source>
        <dbReference type="PROSITE" id="PS51192"/>
    </source>
</evidence>
<dbReference type="InterPro" id="IPR001650">
    <property type="entry name" value="Helicase_C-like"/>
</dbReference>
<dbReference type="PROSITE" id="PS51192">
    <property type="entry name" value="HELICASE_ATP_BIND_1"/>
    <property type="match status" value="1"/>
</dbReference>
<keyword evidence="7" id="KW-0067">ATP-binding</keyword>